<evidence type="ECO:0000256" key="3">
    <source>
        <dbReference type="ARBA" id="ARBA00023125"/>
    </source>
</evidence>
<dbReference type="PANTHER" id="PTHR30349">
    <property type="entry name" value="PHAGE INTEGRASE-RELATED"/>
    <property type="match status" value="1"/>
</dbReference>
<name>A0A1X9T4I0_9BACL</name>
<proteinExistence type="inferred from homology"/>
<dbReference type="GO" id="GO:0006310">
    <property type="term" value="P:DNA recombination"/>
    <property type="evidence" value="ECO:0007669"/>
    <property type="project" value="UniProtKB-KW"/>
</dbReference>
<dbReference type="InterPro" id="IPR010998">
    <property type="entry name" value="Integrase_recombinase_N"/>
</dbReference>
<dbReference type="EMBL" id="CP021170">
    <property type="protein sequence ID" value="ARR10779.1"/>
    <property type="molecule type" value="Genomic_DNA"/>
</dbReference>
<dbReference type="InterPro" id="IPR004107">
    <property type="entry name" value="Integrase_SAM-like_N"/>
</dbReference>
<evidence type="ECO:0000313" key="10">
    <source>
        <dbReference type="Proteomes" id="UP000078148"/>
    </source>
</evidence>
<dbReference type="InterPro" id="IPR013762">
    <property type="entry name" value="Integrase-like_cat_sf"/>
</dbReference>
<dbReference type="CDD" id="cd00397">
    <property type="entry name" value="DNA_BRE_C"/>
    <property type="match status" value="1"/>
</dbReference>
<gene>
    <name evidence="9" type="ORF">AR543_p0171</name>
</gene>
<dbReference type="OrthoDB" id="184666at2"/>
<geneLocation type="plasmid" evidence="9 10">
    <name>unnamed1</name>
</geneLocation>
<dbReference type="RefSeq" id="WP_087071472.1">
    <property type="nucleotide sequence ID" value="NZ_CP021170.1"/>
</dbReference>
<evidence type="ECO:0000256" key="6">
    <source>
        <dbReference type="SAM" id="MobiDB-lite"/>
    </source>
</evidence>
<dbReference type="Pfam" id="PF13495">
    <property type="entry name" value="Phage_int_SAM_4"/>
    <property type="match status" value="1"/>
</dbReference>
<dbReference type="KEGG" id="pbv:AR543_p0171"/>
<dbReference type="Gene3D" id="1.10.150.130">
    <property type="match status" value="1"/>
</dbReference>
<dbReference type="PROSITE" id="PS51898">
    <property type="entry name" value="TYR_RECOMBINASE"/>
    <property type="match status" value="1"/>
</dbReference>
<accession>A0A1X9T4I0</accession>
<feature type="region of interest" description="Disordered" evidence="6">
    <location>
        <begin position="1"/>
        <end position="21"/>
    </location>
</feature>
<dbReference type="Gene3D" id="1.10.443.10">
    <property type="entry name" value="Intergrase catalytic core"/>
    <property type="match status" value="1"/>
</dbReference>
<evidence type="ECO:0000256" key="1">
    <source>
        <dbReference type="ARBA" id="ARBA00008857"/>
    </source>
</evidence>
<dbReference type="InterPro" id="IPR044068">
    <property type="entry name" value="CB"/>
</dbReference>
<dbReference type="GO" id="GO:0003677">
    <property type="term" value="F:DNA binding"/>
    <property type="evidence" value="ECO:0007669"/>
    <property type="project" value="UniProtKB-UniRule"/>
</dbReference>
<dbReference type="InterPro" id="IPR011010">
    <property type="entry name" value="DNA_brk_join_enz"/>
</dbReference>
<protein>
    <recommendedName>
        <fullName evidence="11">Integrase</fullName>
    </recommendedName>
</protein>
<dbReference type="InterPro" id="IPR050090">
    <property type="entry name" value="Tyrosine_recombinase_XerCD"/>
</dbReference>
<dbReference type="SUPFAM" id="SSF56349">
    <property type="entry name" value="DNA breaking-rejoining enzymes"/>
    <property type="match status" value="1"/>
</dbReference>
<feature type="domain" description="Tyr recombinase" evidence="7">
    <location>
        <begin position="137"/>
        <end position="336"/>
    </location>
</feature>
<dbReference type="AlphaFoldDB" id="A0A1X9T4I0"/>
<dbReference type="Pfam" id="PF00589">
    <property type="entry name" value="Phage_integrase"/>
    <property type="match status" value="1"/>
</dbReference>
<feature type="domain" description="Core-binding (CB)" evidence="8">
    <location>
        <begin position="20"/>
        <end position="113"/>
    </location>
</feature>
<keyword evidence="9" id="KW-0614">Plasmid</keyword>
<organism evidence="9 10">
    <name type="scientific">Paenibacillus bovis</name>
    <dbReference type="NCBI Taxonomy" id="1616788"/>
    <lineage>
        <taxon>Bacteria</taxon>
        <taxon>Bacillati</taxon>
        <taxon>Bacillota</taxon>
        <taxon>Bacilli</taxon>
        <taxon>Bacillales</taxon>
        <taxon>Paenibacillaceae</taxon>
        <taxon>Paenibacillus</taxon>
    </lineage>
</organism>
<reference evidence="9 10" key="1">
    <citation type="journal article" date="2016" name="Int. J. Syst. Evol. Microbiol.">
        <title>Paenibacillus damxungensis sp. nov., isolated from raw yak (Bos grunniens) milk.</title>
        <authorList>
            <person name="Wu Z."/>
            <person name="Gao C."/>
            <person name="Han J."/>
            <person name="Liu Z."/>
        </authorList>
    </citation>
    <scope>NUCLEOTIDE SEQUENCE [LARGE SCALE GENOMIC DNA]</scope>
    <source>
        <strain evidence="9 10">BD3526</strain>
        <plasmid evidence="9 10">unnamed1</plasmid>
    </source>
</reference>
<keyword evidence="10" id="KW-1185">Reference proteome</keyword>
<keyword evidence="3 5" id="KW-0238">DNA-binding</keyword>
<evidence type="ECO:0000259" key="7">
    <source>
        <dbReference type="PROSITE" id="PS51898"/>
    </source>
</evidence>
<dbReference type="InterPro" id="IPR002104">
    <property type="entry name" value="Integrase_catalytic"/>
</dbReference>
<evidence type="ECO:0000259" key="8">
    <source>
        <dbReference type="PROSITE" id="PS51900"/>
    </source>
</evidence>
<dbReference type="GO" id="GO:0015074">
    <property type="term" value="P:DNA integration"/>
    <property type="evidence" value="ECO:0007669"/>
    <property type="project" value="UniProtKB-KW"/>
</dbReference>
<keyword evidence="2" id="KW-0229">DNA integration</keyword>
<dbReference type="PROSITE" id="PS51900">
    <property type="entry name" value="CB"/>
    <property type="match status" value="1"/>
</dbReference>
<evidence type="ECO:0008006" key="11">
    <source>
        <dbReference type="Google" id="ProtNLM"/>
    </source>
</evidence>
<sequence length="339" mass="39373">MDNLISFPGTSPGPIAAPAHSDVRSREEWLQRLTKEMERRQRDSKTIRAYMGLWEQFIEFVEAKPGGEQGFYPLLMTETAVQEYFLYLREMRRSPSTMNKAKAALKMALSILAAEEFEAPLLKNPLQYVKIPTQPVSSPRELSDRQRYILKSLVEREGTPRGAAIFALGYHVGARISDVAHLRLDEVYNRVRTTELNLGYKNEKKRLVPISSQARNALQFYIYRQEPGCRSQSKFAETSPFVFVSQRAEQMTEAGIHHWFTTLKRSAPVDWYHEIEDVTFHDLRHDFAHRMRNDKGWSLEELAYYLGHTTKSGNLSIQTTVRYTMPTQEAFRKRMDQLD</sequence>
<dbReference type="Proteomes" id="UP000078148">
    <property type="component" value="Plasmid unnamed1"/>
</dbReference>
<evidence type="ECO:0000256" key="2">
    <source>
        <dbReference type="ARBA" id="ARBA00022908"/>
    </source>
</evidence>
<evidence type="ECO:0000256" key="4">
    <source>
        <dbReference type="ARBA" id="ARBA00023172"/>
    </source>
</evidence>
<comment type="similarity">
    <text evidence="1">Belongs to the 'phage' integrase family.</text>
</comment>
<keyword evidence="4" id="KW-0233">DNA recombination</keyword>
<dbReference type="PANTHER" id="PTHR30349:SF41">
    <property type="entry name" value="INTEGRASE_RECOMBINASE PROTEIN MJ0367-RELATED"/>
    <property type="match status" value="1"/>
</dbReference>
<evidence type="ECO:0000313" key="9">
    <source>
        <dbReference type="EMBL" id="ARR10779.1"/>
    </source>
</evidence>
<evidence type="ECO:0000256" key="5">
    <source>
        <dbReference type="PROSITE-ProRule" id="PRU01248"/>
    </source>
</evidence>